<evidence type="ECO:0000256" key="3">
    <source>
        <dbReference type="ARBA" id="ARBA00022475"/>
    </source>
</evidence>
<feature type="transmembrane region" description="Helical" evidence="7">
    <location>
        <begin position="16"/>
        <end position="38"/>
    </location>
</feature>
<sequence>MSPETALTEIGRGLQMALLLGAPPLLAVLVIGVVVGILQAATQINEQTIAFVAKAIALVAVLAVTGHFLLGRLVSFTTDLFQRIPHLIG</sequence>
<accession>A0A0A0F7N4</accession>
<evidence type="ECO:0000313" key="8">
    <source>
        <dbReference type="EMBL" id="KGM57347.1"/>
    </source>
</evidence>
<dbReference type="PANTHER" id="PTHR34040:SF8">
    <property type="entry name" value="FLAGELLAR BIOSYNTHETIC PROTEIN FLIQ"/>
    <property type="match status" value="1"/>
</dbReference>
<dbReference type="PIRSF" id="PIRSF004669">
    <property type="entry name" value="FliQ"/>
    <property type="match status" value="1"/>
</dbReference>
<evidence type="ECO:0000313" key="9">
    <source>
        <dbReference type="Proteomes" id="UP000029989"/>
    </source>
</evidence>
<protein>
    <submittedName>
        <fullName evidence="8">Flagellar biogenesis protein</fullName>
    </submittedName>
</protein>
<comment type="subcellular location">
    <subcellularLocation>
        <location evidence="1">Cell membrane</location>
        <topology evidence="1">Multi-pass membrane protein</topology>
    </subcellularLocation>
</comment>
<keyword evidence="9" id="KW-1185">Reference proteome</keyword>
<evidence type="ECO:0000256" key="4">
    <source>
        <dbReference type="ARBA" id="ARBA00022692"/>
    </source>
</evidence>
<dbReference type="AlphaFoldDB" id="A0A0A0F7N4"/>
<proteinExistence type="inferred from homology"/>
<dbReference type="RefSeq" id="WP_036207417.1">
    <property type="nucleotide sequence ID" value="NZ_AVPT01000003.1"/>
</dbReference>
<name>A0A0A0F7N4_9GAMM</name>
<dbReference type="PANTHER" id="PTHR34040">
    <property type="entry name" value="FLAGELLAR BIOSYNTHETIC PROTEIN FLIQ"/>
    <property type="match status" value="1"/>
</dbReference>
<gene>
    <name evidence="8" type="ORF">N799_07850</name>
</gene>
<keyword evidence="3" id="KW-1003">Cell membrane</keyword>
<dbReference type="Proteomes" id="UP000029989">
    <property type="component" value="Unassembled WGS sequence"/>
</dbReference>
<feature type="transmembrane region" description="Helical" evidence="7">
    <location>
        <begin position="50"/>
        <end position="70"/>
    </location>
</feature>
<evidence type="ECO:0000256" key="5">
    <source>
        <dbReference type="ARBA" id="ARBA00022989"/>
    </source>
</evidence>
<dbReference type="PRINTS" id="PR00952">
    <property type="entry name" value="TYPE3IMQPROT"/>
</dbReference>
<evidence type="ECO:0000256" key="7">
    <source>
        <dbReference type="SAM" id="Phobius"/>
    </source>
</evidence>
<evidence type="ECO:0000256" key="2">
    <source>
        <dbReference type="ARBA" id="ARBA00006156"/>
    </source>
</evidence>
<keyword evidence="4 7" id="KW-0812">Transmembrane</keyword>
<keyword evidence="6 7" id="KW-0472">Membrane</keyword>
<keyword evidence="8" id="KW-0966">Cell projection</keyword>
<keyword evidence="8" id="KW-0282">Flagellum</keyword>
<dbReference type="InterPro" id="IPR002191">
    <property type="entry name" value="Bac_export_3"/>
</dbReference>
<organism evidence="8 9">
    <name type="scientific">Lysobacter arseniciresistens ZS79</name>
    <dbReference type="NCBI Taxonomy" id="913325"/>
    <lineage>
        <taxon>Bacteria</taxon>
        <taxon>Pseudomonadati</taxon>
        <taxon>Pseudomonadota</taxon>
        <taxon>Gammaproteobacteria</taxon>
        <taxon>Lysobacterales</taxon>
        <taxon>Lysobacteraceae</taxon>
        <taxon>Novilysobacter</taxon>
    </lineage>
</organism>
<comment type="caution">
    <text evidence="8">The sequence shown here is derived from an EMBL/GenBank/DDBJ whole genome shotgun (WGS) entry which is preliminary data.</text>
</comment>
<evidence type="ECO:0000256" key="6">
    <source>
        <dbReference type="ARBA" id="ARBA00023136"/>
    </source>
</evidence>
<dbReference type="Pfam" id="PF01313">
    <property type="entry name" value="Bac_export_3"/>
    <property type="match status" value="1"/>
</dbReference>
<dbReference type="GO" id="GO:0009306">
    <property type="term" value="P:protein secretion"/>
    <property type="evidence" value="ECO:0007669"/>
    <property type="project" value="InterPro"/>
</dbReference>
<dbReference type="GO" id="GO:0005886">
    <property type="term" value="C:plasma membrane"/>
    <property type="evidence" value="ECO:0007669"/>
    <property type="project" value="UniProtKB-SubCell"/>
</dbReference>
<dbReference type="eggNOG" id="COG1987">
    <property type="taxonomic scope" value="Bacteria"/>
</dbReference>
<comment type="similarity">
    <text evidence="2">Belongs to the FliQ/MopD/SpaQ family.</text>
</comment>
<dbReference type="STRING" id="913325.N799_07850"/>
<evidence type="ECO:0000256" key="1">
    <source>
        <dbReference type="ARBA" id="ARBA00004651"/>
    </source>
</evidence>
<keyword evidence="8" id="KW-0969">Cilium</keyword>
<reference evidence="8 9" key="1">
    <citation type="journal article" date="2015" name="Stand. Genomic Sci.">
        <title>Genomic information of the arsenic-resistant bacterium Lysobacter arseniciresistens type strain ZS79(T) and comparison of Lysobacter draft genomes.</title>
        <authorList>
            <person name="Liu L."/>
            <person name="Zhang S."/>
            <person name="Luo M."/>
            <person name="Wang G."/>
        </authorList>
    </citation>
    <scope>NUCLEOTIDE SEQUENCE [LARGE SCALE GENOMIC DNA]</scope>
    <source>
        <strain evidence="8 9">ZS79</strain>
    </source>
</reference>
<dbReference type="EMBL" id="AVPT01000003">
    <property type="protein sequence ID" value="KGM57347.1"/>
    <property type="molecule type" value="Genomic_DNA"/>
</dbReference>
<keyword evidence="5 7" id="KW-1133">Transmembrane helix</keyword>